<evidence type="ECO:0000259" key="14">
    <source>
        <dbReference type="PROSITE" id="PS50929"/>
    </source>
</evidence>
<comment type="subcellular location">
    <subcellularLocation>
        <location evidence="1">Cell inner membrane</location>
        <topology evidence="1">Multi-pass membrane protein</topology>
    </subcellularLocation>
</comment>
<feature type="transmembrane region" description="Helical" evidence="11">
    <location>
        <begin position="147"/>
        <end position="170"/>
    </location>
</feature>
<dbReference type="InterPro" id="IPR011527">
    <property type="entry name" value="ABC1_TM_dom"/>
</dbReference>
<feature type="domain" description="ABC transmembrane type-1" evidence="14">
    <location>
        <begin position="22"/>
        <end position="276"/>
    </location>
</feature>
<evidence type="ECO:0000256" key="8">
    <source>
        <dbReference type="ARBA" id="ARBA00022989"/>
    </source>
</evidence>
<dbReference type="InterPro" id="IPR027417">
    <property type="entry name" value="P-loop_NTPase"/>
</dbReference>
<dbReference type="Gene3D" id="1.20.1560.10">
    <property type="entry name" value="ABC transporter type 1, transmembrane domain"/>
    <property type="match status" value="1"/>
</dbReference>
<evidence type="ECO:0000313" key="15">
    <source>
        <dbReference type="EMBL" id="AOR30999.1"/>
    </source>
</evidence>
<keyword evidence="3" id="KW-1003">Cell membrane</keyword>
<dbReference type="PROSITE" id="PS00211">
    <property type="entry name" value="ABC_TRANSPORTER_1"/>
    <property type="match status" value="1"/>
</dbReference>
<dbReference type="KEGG" id="spun:BFF78_08030"/>
<keyword evidence="2" id="KW-0813">Transport</keyword>
<dbReference type="AlphaFoldDB" id="A0A1D7Y6J0"/>
<accession>A0A1D7Y6J0</accession>
<dbReference type="PANTHER" id="PTHR43394:SF1">
    <property type="entry name" value="ATP-BINDING CASSETTE SUB-FAMILY B MEMBER 10, MITOCHONDRIAL"/>
    <property type="match status" value="1"/>
</dbReference>
<reference evidence="16" key="1">
    <citation type="submission" date="2016-09" db="EMBL/GenBank/DDBJ databases">
        <title>Streptomyces puniciscabiei strain:TW1S1 Genome sequencing and assembly.</title>
        <authorList>
            <person name="Kim M.-K."/>
            <person name="Kim S.B."/>
        </authorList>
    </citation>
    <scope>NUCLEOTIDE SEQUENCE [LARGE SCALE GENOMIC DNA]</scope>
    <source>
        <strain evidence="16">TW1S1</strain>
    </source>
</reference>
<evidence type="ECO:0000256" key="11">
    <source>
        <dbReference type="SAM" id="Phobius"/>
    </source>
</evidence>
<keyword evidence="4" id="KW-0997">Cell inner membrane</keyword>
<evidence type="ECO:0000256" key="2">
    <source>
        <dbReference type="ARBA" id="ARBA00022448"/>
    </source>
</evidence>
<feature type="domain" description="ABC transporter" evidence="13">
    <location>
        <begin position="342"/>
        <end position="582"/>
    </location>
</feature>
<dbReference type="RefSeq" id="WP_069777647.1">
    <property type="nucleotide sequence ID" value="NZ_CP017248.1"/>
</dbReference>
<dbReference type="GO" id="GO:0005524">
    <property type="term" value="F:ATP binding"/>
    <property type="evidence" value="ECO:0007669"/>
    <property type="project" value="UniProtKB-KW"/>
</dbReference>
<dbReference type="FunFam" id="3.40.50.300:FF:000221">
    <property type="entry name" value="Multidrug ABC transporter ATP-binding protein"/>
    <property type="match status" value="1"/>
</dbReference>
<feature type="transmembrane region" description="Helical" evidence="11">
    <location>
        <begin position="250"/>
        <end position="270"/>
    </location>
</feature>
<dbReference type="PANTHER" id="PTHR43394">
    <property type="entry name" value="ATP-DEPENDENT PERMEASE MDL1, MITOCHONDRIAL"/>
    <property type="match status" value="1"/>
</dbReference>
<dbReference type="InterPro" id="IPR036640">
    <property type="entry name" value="ABC1_TM_sf"/>
</dbReference>
<evidence type="ECO:0000256" key="10">
    <source>
        <dbReference type="ARBA" id="ARBA00023455"/>
    </source>
</evidence>
<gene>
    <name evidence="15" type="ORF">BFF78_08030</name>
</gene>
<dbReference type="GO" id="GO:0005886">
    <property type="term" value="C:plasma membrane"/>
    <property type="evidence" value="ECO:0007669"/>
    <property type="project" value="UniProtKB-SubCell"/>
</dbReference>
<proteinExistence type="inferred from homology"/>
<dbReference type="InterPro" id="IPR003439">
    <property type="entry name" value="ABC_transporter-like_ATP-bd"/>
</dbReference>
<dbReference type="InterPro" id="IPR017871">
    <property type="entry name" value="ABC_transporter-like_CS"/>
</dbReference>
<sequence length="594" mass="65524">MIWLRVLRLFWKLSARKVTAFAVASVLSAAIPGVQVGLTASAVQSVAQAAGGNEGAGRHALQAGVVLLLIAVVGHLLDVWGQYLDSLLRLELTTKIGEQVMVKGTRLDLEQYENAESYDKLQRAFQESNGGRIYQLFSEMLTVTRELVTVVSVGAVLFTWSPWVALFILVSPVPSVAAHMIYTNKAYAIEYARAADRRRMYYYQYLTTTDHSFKEVRLFQLGPYLVERYRTLVHEFFRVDRQLARRQSGIVGLLGLLSVIASSGALLWAIGAAADGGQVGRLAGYLQSMGAIQVSAHGLLLGIASLYKDTLFLGNLFAFLDLPERRITGGNRPFPAKLRKGIEFRDVSFVYPGTDRLVLDGVDLLLPAGECVALVGQNGAGKTSIVKLLTRLYEPTGGRILIDDVPIEEYDVDDLQRHIGVIFQDFIRYEMSVRDNIGFGRIEAMDDDERIRAAAVAGGVDTVVSDLPDRYETMLGRHFEEGRQLSGGQWQKVALSRAFMRRAPVVVLDEPTSAIDAEAESEIFGRLRDIAREATSLIIAHRFATVRIADRIVVLDRGRVVEEGTHEDLLSADGMYAHLFNLQAAGYLGEPASQ</sequence>
<dbReference type="Proteomes" id="UP000094960">
    <property type="component" value="Chromosome"/>
</dbReference>
<dbReference type="PROSITE" id="PS50929">
    <property type="entry name" value="ABC_TM1F"/>
    <property type="match status" value="1"/>
</dbReference>
<keyword evidence="6" id="KW-0547">Nucleotide-binding</keyword>
<keyword evidence="8 11" id="KW-1133">Transmembrane helix</keyword>
<evidence type="ECO:0000256" key="9">
    <source>
        <dbReference type="ARBA" id="ARBA00023136"/>
    </source>
</evidence>
<name>A0A1D7Y6J0_9ACTN</name>
<dbReference type="PROSITE" id="PS50893">
    <property type="entry name" value="ABC_TRANSPORTER_2"/>
    <property type="match status" value="1"/>
</dbReference>
<dbReference type="GO" id="GO:0015421">
    <property type="term" value="F:ABC-type oligopeptide transporter activity"/>
    <property type="evidence" value="ECO:0007669"/>
    <property type="project" value="TreeGrafter"/>
</dbReference>
<dbReference type="EMBL" id="CP017248">
    <property type="protein sequence ID" value="AOR30999.1"/>
    <property type="molecule type" value="Genomic_DNA"/>
</dbReference>
<dbReference type="GO" id="GO:0016887">
    <property type="term" value="F:ATP hydrolysis activity"/>
    <property type="evidence" value="ECO:0007669"/>
    <property type="project" value="InterPro"/>
</dbReference>
<evidence type="ECO:0000256" key="12">
    <source>
        <dbReference type="SAM" id="SignalP"/>
    </source>
</evidence>
<evidence type="ECO:0000256" key="4">
    <source>
        <dbReference type="ARBA" id="ARBA00022519"/>
    </source>
</evidence>
<evidence type="ECO:0000259" key="13">
    <source>
        <dbReference type="PROSITE" id="PS50893"/>
    </source>
</evidence>
<evidence type="ECO:0000256" key="5">
    <source>
        <dbReference type="ARBA" id="ARBA00022692"/>
    </source>
</evidence>
<organism evidence="15 16">
    <name type="scientific">Streptomyces fodineus</name>
    <dbReference type="NCBI Taxonomy" id="1904616"/>
    <lineage>
        <taxon>Bacteria</taxon>
        <taxon>Bacillati</taxon>
        <taxon>Actinomycetota</taxon>
        <taxon>Actinomycetes</taxon>
        <taxon>Kitasatosporales</taxon>
        <taxon>Streptomycetaceae</taxon>
        <taxon>Streptomyces</taxon>
    </lineage>
</organism>
<protein>
    <submittedName>
        <fullName evidence="15">ABC transporter</fullName>
    </submittedName>
</protein>
<feature type="transmembrane region" description="Helical" evidence="11">
    <location>
        <begin position="59"/>
        <end position="80"/>
    </location>
</feature>
<dbReference type="Pfam" id="PF00005">
    <property type="entry name" value="ABC_tran"/>
    <property type="match status" value="1"/>
</dbReference>
<dbReference type="Gene3D" id="3.40.50.300">
    <property type="entry name" value="P-loop containing nucleotide triphosphate hydrolases"/>
    <property type="match status" value="1"/>
</dbReference>
<evidence type="ECO:0000313" key="16">
    <source>
        <dbReference type="Proteomes" id="UP000094960"/>
    </source>
</evidence>
<keyword evidence="7" id="KW-0067">ATP-binding</keyword>
<dbReference type="SUPFAM" id="SSF90123">
    <property type="entry name" value="ABC transporter transmembrane region"/>
    <property type="match status" value="1"/>
</dbReference>
<dbReference type="InterPro" id="IPR039421">
    <property type="entry name" value="Type_1_exporter"/>
</dbReference>
<feature type="signal peptide" evidence="12">
    <location>
        <begin position="1"/>
        <end position="20"/>
    </location>
</feature>
<evidence type="ECO:0000256" key="6">
    <source>
        <dbReference type="ARBA" id="ARBA00022741"/>
    </source>
</evidence>
<dbReference type="InterPro" id="IPR003593">
    <property type="entry name" value="AAA+_ATPase"/>
</dbReference>
<comment type="similarity">
    <text evidence="10">Belongs to the ABC transporter superfamily. Siderophore-Fe(3+) uptake transporter (SIUT) (TC 3.A.1.21) family.</text>
</comment>
<evidence type="ECO:0000256" key="7">
    <source>
        <dbReference type="ARBA" id="ARBA00022840"/>
    </source>
</evidence>
<keyword evidence="9 11" id="KW-0472">Membrane</keyword>
<keyword evidence="16" id="KW-1185">Reference proteome</keyword>
<evidence type="ECO:0000256" key="1">
    <source>
        <dbReference type="ARBA" id="ARBA00004429"/>
    </source>
</evidence>
<dbReference type="SMART" id="SM00382">
    <property type="entry name" value="AAA"/>
    <property type="match status" value="1"/>
</dbReference>
<keyword evidence="12" id="KW-0732">Signal</keyword>
<feature type="chain" id="PRO_5038530813" evidence="12">
    <location>
        <begin position="21"/>
        <end position="594"/>
    </location>
</feature>
<dbReference type="SUPFAM" id="SSF52540">
    <property type="entry name" value="P-loop containing nucleoside triphosphate hydrolases"/>
    <property type="match status" value="1"/>
</dbReference>
<keyword evidence="5 11" id="KW-0812">Transmembrane</keyword>
<evidence type="ECO:0000256" key="3">
    <source>
        <dbReference type="ARBA" id="ARBA00022475"/>
    </source>
</evidence>